<sequence length="205" mass="23410">MWQAFLDHGWDINRPYSTADPPTLAWILEDKELVEWFLAHGANPNAEARYGWTPWLRAIVWAPLEIVKLLHEAGGRLDLAVPYVCYGRTSPNHAAKFPDRMDVLQYLLDAGADIDARMWSHNRYGRMSHFDFGSAVNIAVYCGKDDIVEELLRRGARTDIAADKMVDDGSTALEFAKKRAPHLVSRLEERRRQENEGNHKHQDGS</sequence>
<dbReference type="PANTHER" id="PTHR24171:SF8">
    <property type="entry name" value="BRCA1-ASSOCIATED RING DOMAIN PROTEIN 1"/>
    <property type="match status" value="1"/>
</dbReference>
<dbReference type="RefSeq" id="XP_038746154.1">
    <property type="nucleotide sequence ID" value="XM_038888257.1"/>
</dbReference>
<dbReference type="Gene3D" id="1.25.40.20">
    <property type="entry name" value="Ankyrin repeat-containing domain"/>
    <property type="match status" value="1"/>
</dbReference>
<keyword evidence="5" id="KW-1185">Reference proteome</keyword>
<reference evidence="4" key="1">
    <citation type="submission" date="2020-03" db="EMBL/GenBank/DDBJ databases">
        <authorList>
            <person name="He L."/>
        </authorList>
    </citation>
    <scope>NUCLEOTIDE SEQUENCE</scope>
    <source>
        <strain evidence="4">CkLH20</strain>
    </source>
</reference>
<dbReference type="InterPro" id="IPR036770">
    <property type="entry name" value="Ankyrin_rpt-contain_sf"/>
</dbReference>
<dbReference type="EMBL" id="JAATWM020000016">
    <property type="protein sequence ID" value="KAF9876693.1"/>
    <property type="molecule type" value="Genomic_DNA"/>
</dbReference>
<dbReference type="SUPFAM" id="SSF48403">
    <property type="entry name" value="Ankyrin repeat"/>
    <property type="match status" value="1"/>
</dbReference>
<dbReference type="Pfam" id="PF12796">
    <property type="entry name" value="Ank_2"/>
    <property type="match status" value="1"/>
</dbReference>
<evidence type="ECO:0000256" key="3">
    <source>
        <dbReference type="SAM" id="MobiDB-lite"/>
    </source>
</evidence>
<organism evidence="4 5">
    <name type="scientific">Colletotrichum karsti</name>
    <dbReference type="NCBI Taxonomy" id="1095194"/>
    <lineage>
        <taxon>Eukaryota</taxon>
        <taxon>Fungi</taxon>
        <taxon>Dikarya</taxon>
        <taxon>Ascomycota</taxon>
        <taxon>Pezizomycotina</taxon>
        <taxon>Sordariomycetes</taxon>
        <taxon>Hypocreomycetidae</taxon>
        <taxon>Glomerellales</taxon>
        <taxon>Glomerellaceae</taxon>
        <taxon>Colletotrichum</taxon>
        <taxon>Colletotrichum boninense species complex</taxon>
    </lineage>
</organism>
<dbReference type="GeneID" id="62161331"/>
<dbReference type="PANTHER" id="PTHR24171">
    <property type="entry name" value="ANKYRIN REPEAT DOMAIN-CONTAINING PROTEIN 39-RELATED"/>
    <property type="match status" value="1"/>
</dbReference>
<dbReference type="Proteomes" id="UP000781932">
    <property type="component" value="Unassembled WGS sequence"/>
</dbReference>
<evidence type="ECO:0000313" key="5">
    <source>
        <dbReference type="Proteomes" id="UP000781932"/>
    </source>
</evidence>
<evidence type="ECO:0000256" key="1">
    <source>
        <dbReference type="ARBA" id="ARBA00022737"/>
    </source>
</evidence>
<gene>
    <name evidence="4" type="ORF">CkaCkLH20_05539</name>
</gene>
<dbReference type="SMART" id="SM00248">
    <property type="entry name" value="ANK"/>
    <property type="match status" value="3"/>
</dbReference>
<evidence type="ECO:0008006" key="6">
    <source>
        <dbReference type="Google" id="ProtNLM"/>
    </source>
</evidence>
<keyword evidence="1" id="KW-0677">Repeat</keyword>
<proteinExistence type="predicted"/>
<reference evidence="4" key="2">
    <citation type="submission" date="2020-11" db="EMBL/GenBank/DDBJ databases">
        <title>Whole genome sequencing of Colletotrichum sp.</title>
        <authorList>
            <person name="Li H."/>
        </authorList>
    </citation>
    <scope>NUCLEOTIDE SEQUENCE</scope>
    <source>
        <strain evidence="4">CkLH20</strain>
    </source>
</reference>
<feature type="compositionally biased region" description="Basic and acidic residues" evidence="3">
    <location>
        <begin position="185"/>
        <end position="205"/>
    </location>
</feature>
<dbReference type="GO" id="GO:0004842">
    <property type="term" value="F:ubiquitin-protein transferase activity"/>
    <property type="evidence" value="ECO:0007669"/>
    <property type="project" value="TreeGrafter"/>
</dbReference>
<evidence type="ECO:0000313" key="4">
    <source>
        <dbReference type="EMBL" id="KAF9876693.1"/>
    </source>
</evidence>
<comment type="caution">
    <text evidence="4">The sequence shown here is derived from an EMBL/GenBank/DDBJ whole genome shotgun (WGS) entry which is preliminary data.</text>
</comment>
<dbReference type="InterPro" id="IPR002110">
    <property type="entry name" value="Ankyrin_rpt"/>
</dbReference>
<dbReference type="OrthoDB" id="194358at2759"/>
<keyword evidence="2" id="KW-0040">ANK repeat</keyword>
<dbReference type="GO" id="GO:0085020">
    <property type="term" value="P:protein K6-linked ubiquitination"/>
    <property type="evidence" value="ECO:0007669"/>
    <property type="project" value="TreeGrafter"/>
</dbReference>
<feature type="region of interest" description="Disordered" evidence="3">
    <location>
        <begin position="184"/>
        <end position="205"/>
    </location>
</feature>
<name>A0A9P6I5C3_9PEZI</name>
<evidence type="ECO:0000256" key="2">
    <source>
        <dbReference type="ARBA" id="ARBA00023043"/>
    </source>
</evidence>
<dbReference type="AlphaFoldDB" id="A0A9P6I5C3"/>
<protein>
    <recommendedName>
        <fullName evidence="6">Ankyrin repeat protein</fullName>
    </recommendedName>
</protein>
<accession>A0A9P6I5C3</accession>